<dbReference type="SUPFAM" id="SSF52047">
    <property type="entry name" value="RNI-like"/>
    <property type="match status" value="1"/>
</dbReference>
<protein>
    <submittedName>
        <fullName evidence="1">Uncharacterized protein LOC108873155 isoform X2</fullName>
    </submittedName>
</protein>
<dbReference type="Gene3D" id="1.20.58.1200">
    <property type="entry name" value="RNA silencing suppressor P21, N-terminal domain"/>
    <property type="match status" value="5"/>
</dbReference>
<gene>
    <name evidence="1" type="ORF">FSCOSCO3_A010659</name>
</gene>
<dbReference type="PANTHER" id="PTHR31594">
    <property type="entry name" value="AIG1-TYPE G DOMAIN-CONTAINING PROTEIN"/>
    <property type="match status" value="1"/>
</dbReference>
<organism evidence="1 2">
    <name type="scientific">Scomber scombrus</name>
    <name type="common">Atlantic mackerel</name>
    <name type="synonym">Scomber vernalis</name>
    <dbReference type="NCBI Taxonomy" id="13677"/>
    <lineage>
        <taxon>Eukaryota</taxon>
        <taxon>Metazoa</taxon>
        <taxon>Chordata</taxon>
        <taxon>Craniata</taxon>
        <taxon>Vertebrata</taxon>
        <taxon>Euteleostomi</taxon>
        <taxon>Actinopterygii</taxon>
        <taxon>Neopterygii</taxon>
        <taxon>Teleostei</taxon>
        <taxon>Neoteleostei</taxon>
        <taxon>Acanthomorphata</taxon>
        <taxon>Pelagiaria</taxon>
        <taxon>Scombriformes</taxon>
        <taxon>Scombridae</taxon>
        <taxon>Scomber</taxon>
    </lineage>
</organism>
<accession>A0AAV1QLG0</accession>
<sequence>MDHVSLLGFDGNQLHLPVEGDRQLFERAVKVMQEITTKVNVCLHWDKPAPVYRSLCESLLEALPHISSLSFRRTYRDPGLEDGEQYHETLMREEKGLLLDLCLEAALYEGETFHSVVKMLFSLFSVGTDLNNILLDLYQHIESKGCFSVIPTLQRLYQSYPTVWSINLSKRKASILLEVLKLQSEKKEVKLTGCSDEESEVRSFLQCVPYISQLRFPSSDEAWFLVNLFCAAAEREQQTGEKILELLLSVCGYKDDQDSLLDLYSQVKDYETKTGRRVLPALQSVFQSPTVWSINLSKRKASILLEVLKLQSEKKEVKLTGCSDEESEVRSFLQCVPYISQLSFPLHYWSDPVKEIRFLVNLFCAAAEREQQTGKKILELLSSVCSYQTFPVKEEYMDDDEKEFQCRFLLDLYSQVKDCETKTGRRVLPALQSVFQSPTVWFINLSERKASILLEVLKLQSEKKEVKLTGCSDEESEVRSFLQCVPYISQLSFLPHDSDPDEEIRFLVNLFCAAAEREQQPGEKILELLSSVCSYQTFPVKEEYMDDDDNNDEKDYQCSFLLDLCSQMKDCETKTGRRVLPALQSVFQSPTVWYINLSERKASILLEVLKLQSEKKEVKLTGCSDEESEVRSFLQCVPYISQLSFLHHDWSDTDEEIRFLVNVFCAAAEREQQTGEKILELLSSVCSYQTLSFEDIYDLDDWEDFLLDLCSQVKDCETKTGRRVLPALQSVFQSPTVWFINLSERKASILLEVLKLQSEKKEVKLTGCSDEESEVRSFLQCVPYISQLSCDPDFFQKVCSSILVRSRAETQQLVSLLQLLGFSLLLTEKLSIKTCRSVGRVLRRGSEVDLILKPRKMSVREASFIFRHTTQLHSLTLSSDTALSLFRWIRRRRVDCLLTVDELSIVPKSAQLPEGVLLKVVSSLASLLRHWTVRQLDLTELSISALDLIPLLLHNGPLKIKLSEESFQQLLALLHEVQDQDLTQSFLTKVGGDLTSCSLNWEVLQYLLQQSSAQTITVNLRKNCFLQESITRLLPFLDRIVFKRPSPSFVLTTIREIYKAQTRHIIPSLLSSLDHVISLTCRELDSVDCAALIFILQHSDRVKVNLQWTSIPTEEIESILFTLDKVSQLSVDRNLLLRLIHCCADAQQGAASDLLRTLQHRLDLSCSSCVELSEEDQTEPLSLTFADCRAVSIILRHCSLDTQLDLRDCEVEDSSLDLLLPVPDRVRLRASKAVLLQLVSLVPGSSERDAVRRGVSLCRALGGELDLSHTTLDQSVCAALAQMLDFSVWLTELDLSHCQLTDQLLLTLITHLHKVQVLE</sequence>
<reference evidence="1 2" key="1">
    <citation type="submission" date="2024-01" db="EMBL/GenBank/DDBJ databases">
        <authorList>
            <person name="Alioto T."/>
            <person name="Alioto T."/>
            <person name="Gomez Garrido J."/>
        </authorList>
    </citation>
    <scope>NUCLEOTIDE SEQUENCE [LARGE SCALE GENOMIC DNA]</scope>
</reference>
<dbReference type="Proteomes" id="UP001314229">
    <property type="component" value="Unassembled WGS sequence"/>
</dbReference>
<proteinExistence type="predicted"/>
<name>A0AAV1QLG0_SCOSC</name>
<evidence type="ECO:0000313" key="1">
    <source>
        <dbReference type="EMBL" id="CAK6984360.1"/>
    </source>
</evidence>
<dbReference type="PANTHER" id="PTHR31594:SF16">
    <property type="entry name" value="SI:CH211-281L24.3"/>
    <property type="match status" value="1"/>
</dbReference>
<dbReference type="EMBL" id="CAWUFR010001777">
    <property type="protein sequence ID" value="CAK6984360.1"/>
    <property type="molecule type" value="Genomic_DNA"/>
</dbReference>
<comment type="caution">
    <text evidence="1">The sequence shown here is derived from an EMBL/GenBank/DDBJ whole genome shotgun (WGS) entry which is preliminary data.</text>
</comment>
<evidence type="ECO:0000313" key="2">
    <source>
        <dbReference type="Proteomes" id="UP001314229"/>
    </source>
</evidence>
<keyword evidence="2" id="KW-1185">Reference proteome</keyword>
<dbReference type="InterPro" id="IPR032675">
    <property type="entry name" value="LRR_dom_sf"/>
</dbReference>
<dbReference type="InterPro" id="IPR052090">
    <property type="entry name" value="Cytolytic_pore-forming_toxin"/>
</dbReference>
<dbReference type="Gene3D" id="3.80.10.10">
    <property type="entry name" value="Ribonuclease Inhibitor"/>
    <property type="match status" value="1"/>
</dbReference>